<evidence type="ECO:0000313" key="2">
    <source>
        <dbReference type="EMBL" id="MDH0563285.1"/>
    </source>
</evidence>
<evidence type="ECO:0000313" key="3">
    <source>
        <dbReference type="Proteomes" id="UP001159329"/>
    </source>
</evidence>
<dbReference type="AlphaFoldDB" id="A0AA42I6Z3"/>
<gene>
    <name evidence="2" type="ORF">N7644_06225</name>
</gene>
<dbReference type="RefSeq" id="WP_005229981.1">
    <property type="nucleotide sequence ID" value="NZ_CP180027.1"/>
</dbReference>
<feature type="transmembrane region" description="Helical" evidence="1">
    <location>
        <begin position="12"/>
        <end position="30"/>
    </location>
</feature>
<keyword evidence="1" id="KW-0812">Transmembrane</keyword>
<sequence>MLIKFAVRFMGVLLSVLALVAMVIHFFFSSHLTTDLWIIMVPVILGIPMLTSVVIAKDEELSLH</sequence>
<keyword evidence="1" id="KW-1133">Transmembrane helix</keyword>
<protein>
    <submittedName>
        <fullName evidence="2">Uncharacterized protein</fullName>
    </submittedName>
</protein>
<keyword evidence="1" id="KW-0472">Membrane</keyword>
<evidence type="ECO:0000256" key="1">
    <source>
        <dbReference type="SAM" id="Phobius"/>
    </source>
</evidence>
<accession>A0AA42I6Z3</accession>
<reference evidence="2" key="1">
    <citation type="submission" date="2022-09" db="EMBL/GenBank/DDBJ databases">
        <title>Intensive care unit water sources are persistently colonized with multi-drug resistant bacteria and are the site of extensive horizontal gene transfer of antibiotic resistance genes.</title>
        <authorList>
            <person name="Diorio-Toth L."/>
        </authorList>
    </citation>
    <scope>NUCLEOTIDE SEQUENCE</scope>
    <source>
        <strain evidence="2">GD04005</strain>
    </source>
</reference>
<feature type="transmembrane region" description="Helical" evidence="1">
    <location>
        <begin position="36"/>
        <end position="56"/>
    </location>
</feature>
<dbReference type="EMBL" id="JAOEEO010000001">
    <property type="protein sequence ID" value="MDH0563285.1"/>
    <property type="molecule type" value="Genomic_DNA"/>
</dbReference>
<dbReference type="Proteomes" id="UP001159329">
    <property type="component" value="Unassembled WGS sequence"/>
</dbReference>
<comment type="caution">
    <text evidence="2">The sequence shown here is derived from an EMBL/GenBank/DDBJ whole genome shotgun (WGS) entry which is preliminary data.</text>
</comment>
<name>A0AA42I6Z3_9GAMM</name>
<proteinExistence type="predicted"/>
<organism evidence="2 3">
    <name type="scientific">Acinetobacter courvalinii</name>
    <dbReference type="NCBI Taxonomy" id="280147"/>
    <lineage>
        <taxon>Bacteria</taxon>
        <taxon>Pseudomonadati</taxon>
        <taxon>Pseudomonadota</taxon>
        <taxon>Gammaproteobacteria</taxon>
        <taxon>Moraxellales</taxon>
        <taxon>Moraxellaceae</taxon>
        <taxon>Acinetobacter</taxon>
    </lineage>
</organism>